<dbReference type="EMBL" id="CP042218">
    <property type="protein sequence ID" value="QDW65763.1"/>
    <property type="molecule type" value="Genomic_DNA"/>
</dbReference>
<organism evidence="2 3">
    <name type="scientific">Luteimonas granuli</name>
    <dbReference type="NCBI Taxonomy" id="1176533"/>
    <lineage>
        <taxon>Bacteria</taxon>
        <taxon>Pseudomonadati</taxon>
        <taxon>Pseudomonadota</taxon>
        <taxon>Gammaproteobacteria</taxon>
        <taxon>Lysobacterales</taxon>
        <taxon>Lysobacteraceae</taxon>
        <taxon>Luteimonas</taxon>
    </lineage>
</organism>
<name>A0A518N1H2_9GAMM</name>
<proteinExistence type="predicted"/>
<evidence type="ECO:0000256" key="1">
    <source>
        <dbReference type="SAM" id="Phobius"/>
    </source>
</evidence>
<feature type="transmembrane region" description="Helical" evidence="1">
    <location>
        <begin position="45"/>
        <end position="70"/>
    </location>
</feature>
<protein>
    <recommendedName>
        <fullName evidence="4">DUF3566 domain-containing protein</fullName>
    </recommendedName>
</protein>
<accession>A0A518N1H2</accession>
<dbReference type="Proteomes" id="UP000316584">
    <property type="component" value="Chromosome"/>
</dbReference>
<keyword evidence="1" id="KW-0472">Membrane</keyword>
<dbReference type="RefSeq" id="WP_144889676.1">
    <property type="nucleotide sequence ID" value="NZ_CP042218.1"/>
</dbReference>
<gene>
    <name evidence="2" type="ORF">FPZ22_01670</name>
</gene>
<dbReference type="AlphaFoldDB" id="A0A518N1H2"/>
<evidence type="ECO:0000313" key="2">
    <source>
        <dbReference type="EMBL" id="QDW65763.1"/>
    </source>
</evidence>
<keyword evidence="3" id="KW-1185">Reference proteome</keyword>
<reference evidence="2 3" key="1">
    <citation type="submission" date="2019-07" db="EMBL/GenBank/DDBJ databases">
        <title>Full genome sequence of Luteimonas sp. Gr-4.</title>
        <authorList>
            <person name="Im W.-T."/>
        </authorList>
    </citation>
    <scope>NUCLEOTIDE SEQUENCE [LARGE SCALE GENOMIC DNA]</scope>
    <source>
        <strain evidence="2 3">Gr-4</strain>
    </source>
</reference>
<feature type="transmembrane region" description="Helical" evidence="1">
    <location>
        <begin position="12"/>
        <end position="33"/>
    </location>
</feature>
<keyword evidence="1" id="KW-0812">Transmembrane</keyword>
<sequence length="94" mass="9611">MIIKRIDVLSAAKIGGIIAAAIGLLAGIFMFLFSSLFGSMLGNEGGMFAAIGGFMGMILLPVIYGIFGFIGGAIQAFIYNVAAGFVGGIRIGTE</sequence>
<keyword evidence="1" id="KW-1133">Transmembrane helix</keyword>
<evidence type="ECO:0000313" key="3">
    <source>
        <dbReference type="Proteomes" id="UP000316584"/>
    </source>
</evidence>
<dbReference type="KEGG" id="lug:FPZ22_01670"/>
<evidence type="ECO:0008006" key="4">
    <source>
        <dbReference type="Google" id="ProtNLM"/>
    </source>
</evidence>